<dbReference type="InterPro" id="IPR011989">
    <property type="entry name" value="ARM-like"/>
</dbReference>
<dbReference type="EMBL" id="UZAE01005614">
    <property type="protein sequence ID" value="VDO01747.1"/>
    <property type="molecule type" value="Genomic_DNA"/>
</dbReference>
<dbReference type="AlphaFoldDB" id="A0A0R3TFP9"/>
<reference evidence="3" key="1">
    <citation type="submission" date="2017-02" db="UniProtKB">
        <authorList>
            <consortium name="WormBaseParasite"/>
        </authorList>
    </citation>
    <scope>IDENTIFICATION</scope>
</reference>
<evidence type="ECO:0000313" key="2">
    <source>
        <dbReference type="Proteomes" id="UP000278807"/>
    </source>
</evidence>
<evidence type="ECO:0000313" key="3">
    <source>
        <dbReference type="WBParaSite" id="HNAJ_0000589001-mRNA-1"/>
    </source>
</evidence>
<sequence>MDFSILKSNIIPRLKKVYARVELVNTRLEILVCMGKLLEFLDKWSVMDDVLPFLSEIRSREPRIIVAVLAIYQISFSHKKLGVSRDCLASKCIPHLLQLSMDLNLTPLQYAAFADLLREMFASIETEQRAKLIELHSLGEDTA</sequence>
<organism evidence="3">
    <name type="scientific">Rodentolepis nana</name>
    <name type="common">Dwarf tapeworm</name>
    <name type="synonym">Hymenolepis nana</name>
    <dbReference type="NCBI Taxonomy" id="102285"/>
    <lineage>
        <taxon>Eukaryota</taxon>
        <taxon>Metazoa</taxon>
        <taxon>Spiralia</taxon>
        <taxon>Lophotrochozoa</taxon>
        <taxon>Platyhelminthes</taxon>
        <taxon>Cestoda</taxon>
        <taxon>Eucestoda</taxon>
        <taxon>Cyclophyllidea</taxon>
        <taxon>Hymenolepididae</taxon>
        <taxon>Rodentolepis</taxon>
    </lineage>
</organism>
<dbReference type="PANTHER" id="PTHR12984">
    <property type="entry name" value="SCY1-RELATED S/T PROTEIN KINASE-LIKE"/>
    <property type="match status" value="1"/>
</dbReference>
<reference evidence="1 2" key="2">
    <citation type="submission" date="2018-11" db="EMBL/GenBank/DDBJ databases">
        <authorList>
            <consortium name="Pathogen Informatics"/>
        </authorList>
    </citation>
    <scope>NUCLEOTIDE SEQUENCE [LARGE SCALE GENOMIC DNA]</scope>
</reference>
<keyword evidence="2" id="KW-1185">Reference proteome</keyword>
<dbReference type="Gene3D" id="1.25.10.10">
    <property type="entry name" value="Leucine-rich Repeat Variant"/>
    <property type="match status" value="1"/>
</dbReference>
<gene>
    <name evidence="1" type="ORF">HNAJ_LOCUS5887</name>
</gene>
<proteinExistence type="predicted"/>
<dbReference type="PANTHER" id="PTHR12984:SF6">
    <property type="entry name" value="SCY1-LIKE PROTEIN 2"/>
    <property type="match status" value="1"/>
</dbReference>
<evidence type="ECO:0000313" key="1">
    <source>
        <dbReference type="EMBL" id="VDO01747.1"/>
    </source>
</evidence>
<protein>
    <submittedName>
        <fullName evidence="3">DUF3453 domain-containing protein</fullName>
    </submittedName>
</protein>
<accession>A0A0R3TFP9</accession>
<dbReference type="InterPro" id="IPR051177">
    <property type="entry name" value="CIK-Related_Protein"/>
</dbReference>
<dbReference type="Proteomes" id="UP000278807">
    <property type="component" value="Unassembled WGS sequence"/>
</dbReference>
<name>A0A0R3TFP9_RODNA</name>
<dbReference type="OrthoDB" id="79687at2759"/>
<dbReference type="WBParaSite" id="HNAJ_0000589001-mRNA-1">
    <property type="protein sequence ID" value="HNAJ_0000589001-mRNA-1"/>
    <property type="gene ID" value="HNAJ_0000589001"/>
</dbReference>